<dbReference type="Gene3D" id="6.10.250.2790">
    <property type="match status" value="1"/>
</dbReference>
<proteinExistence type="predicted"/>
<dbReference type="Proteomes" id="UP001360560">
    <property type="component" value="Unassembled WGS sequence"/>
</dbReference>
<sequence length="385" mass="42212">MMEDPLTFFDEEHFSAVDFIDAIFTNTSPNAANLNNNSGLAMFSKNLTGVLQNLQLSANELQLGLNSSINSLVRAGSVLGSSEAKIMGVYDNGKVEDQEENNGEDEDDDDADHEDQVTRLQYYVDSVLNLVHDLKQESEDVVKAYRTVKKGAEDSDLPVNTLVSLRTVQSRLNQVFKLFETAKFIATISLNSESEEKDGDKTGDALAPTSGEDGLTKSEEDSTLVVTPDVFRNSLEILEDILVEQLAVNKSVVNGATSRKALEAVDSANKDIIAKIDSLVKLKDFFKGLRSYDSAYSNFVNKMAKEQKVFISVIENKKQEMNEATKTKVATVYEPSTTTIGKEVKTEASTPPPPPPPEKKMTIKEETAATATGFGGFMNFFGKNL</sequence>
<feature type="compositionally biased region" description="Acidic residues" evidence="1">
    <location>
        <begin position="97"/>
        <end position="113"/>
    </location>
</feature>
<accession>A0AAV5QQ23</accession>
<feature type="region of interest" description="Disordered" evidence="1">
    <location>
        <begin position="193"/>
        <end position="221"/>
    </location>
</feature>
<reference evidence="2 3" key="1">
    <citation type="journal article" date="2023" name="Elife">
        <title>Identification of key yeast species and microbe-microbe interactions impacting larval growth of Drosophila in the wild.</title>
        <authorList>
            <person name="Mure A."/>
            <person name="Sugiura Y."/>
            <person name="Maeda R."/>
            <person name="Honda K."/>
            <person name="Sakurai N."/>
            <person name="Takahashi Y."/>
            <person name="Watada M."/>
            <person name="Katoh T."/>
            <person name="Gotoh A."/>
            <person name="Gotoh Y."/>
            <person name="Taniguchi I."/>
            <person name="Nakamura K."/>
            <person name="Hayashi T."/>
            <person name="Katayama T."/>
            <person name="Uemura T."/>
            <person name="Hattori Y."/>
        </authorList>
    </citation>
    <scope>NUCLEOTIDE SEQUENCE [LARGE SCALE GENOMIC DNA]</scope>
    <source>
        <strain evidence="2 3">SC-9</strain>
    </source>
</reference>
<evidence type="ECO:0000313" key="2">
    <source>
        <dbReference type="EMBL" id="GMM36834.1"/>
    </source>
</evidence>
<name>A0AAV5QQ23_9ASCO</name>
<dbReference type="EMBL" id="BTFZ01000011">
    <property type="protein sequence ID" value="GMM36834.1"/>
    <property type="molecule type" value="Genomic_DNA"/>
</dbReference>
<evidence type="ECO:0000313" key="3">
    <source>
        <dbReference type="Proteomes" id="UP001360560"/>
    </source>
</evidence>
<dbReference type="AlphaFoldDB" id="A0AAV5QQ23"/>
<dbReference type="GeneID" id="90074809"/>
<feature type="region of interest" description="Disordered" evidence="1">
    <location>
        <begin position="340"/>
        <end position="361"/>
    </location>
</feature>
<gene>
    <name evidence="2" type="ORF">DASC09_041590</name>
</gene>
<keyword evidence="3" id="KW-1185">Reference proteome</keyword>
<comment type="caution">
    <text evidence="2">The sequence shown here is derived from an EMBL/GenBank/DDBJ whole genome shotgun (WGS) entry which is preliminary data.</text>
</comment>
<feature type="region of interest" description="Disordered" evidence="1">
    <location>
        <begin position="90"/>
        <end position="114"/>
    </location>
</feature>
<protein>
    <submittedName>
        <fullName evidence="2">Uncharacterized protein</fullName>
    </submittedName>
</protein>
<organism evidence="2 3">
    <name type="scientific">Saccharomycopsis crataegensis</name>
    <dbReference type="NCBI Taxonomy" id="43959"/>
    <lineage>
        <taxon>Eukaryota</taxon>
        <taxon>Fungi</taxon>
        <taxon>Dikarya</taxon>
        <taxon>Ascomycota</taxon>
        <taxon>Saccharomycotina</taxon>
        <taxon>Saccharomycetes</taxon>
        <taxon>Saccharomycopsidaceae</taxon>
        <taxon>Saccharomycopsis</taxon>
    </lineage>
</organism>
<dbReference type="RefSeq" id="XP_064853830.1">
    <property type="nucleotide sequence ID" value="XM_064997758.1"/>
</dbReference>
<evidence type="ECO:0000256" key="1">
    <source>
        <dbReference type="SAM" id="MobiDB-lite"/>
    </source>
</evidence>